<comment type="caution">
    <text evidence="2">The sequence shown here is derived from an EMBL/GenBank/DDBJ whole genome shotgun (WGS) entry which is preliminary data.</text>
</comment>
<dbReference type="AlphaFoldDB" id="A0A9P4VMD3"/>
<keyword evidence="3" id="KW-1185">Reference proteome</keyword>
<feature type="compositionally biased region" description="Polar residues" evidence="1">
    <location>
        <begin position="47"/>
        <end position="68"/>
    </location>
</feature>
<sequence>MPPTAVALNFNPTISHPSPKRKRNTSDPTVLPFAPRLTTIDIHEPQQPLSSGESSPRSLIANQFSDLQLRSKAPFPEFTGSVSKSPTAAQPKRAKHSAKSNGTSAIALSSTTAPEKEEPIPLVPPVPPPPPTALVAESTTDPISQRASSPPASTTDSNSLTWQLSEITGHNLDPSSDDDGTGINGIGFKPTPAMAYARAQRRRQQVTEWRAREAREARQRRMEKRKAAASGVVAVGGLNGALGGLKEERRRVVRFA</sequence>
<evidence type="ECO:0000313" key="3">
    <source>
        <dbReference type="Proteomes" id="UP000799429"/>
    </source>
</evidence>
<protein>
    <submittedName>
        <fullName evidence="2">Uncharacterized protein</fullName>
    </submittedName>
</protein>
<feature type="compositionally biased region" description="Polar residues" evidence="1">
    <location>
        <begin position="99"/>
        <end position="113"/>
    </location>
</feature>
<dbReference type="OrthoDB" id="5391950at2759"/>
<feature type="compositionally biased region" description="Pro residues" evidence="1">
    <location>
        <begin position="121"/>
        <end position="132"/>
    </location>
</feature>
<name>A0A9P4VMD3_9PEZI</name>
<evidence type="ECO:0000313" key="2">
    <source>
        <dbReference type="EMBL" id="KAF2838496.1"/>
    </source>
</evidence>
<proteinExistence type="predicted"/>
<reference evidence="2" key="1">
    <citation type="journal article" date="2020" name="Stud. Mycol.">
        <title>101 Dothideomycetes genomes: a test case for predicting lifestyles and emergence of pathogens.</title>
        <authorList>
            <person name="Haridas S."/>
            <person name="Albert R."/>
            <person name="Binder M."/>
            <person name="Bloem J."/>
            <person name="Labutti K."/>
            <person name="Salamov A."/>
            <person name="Andreopoulos B."/>
            <person name="Baker S."/>
            <person name="Barry K."/>
            <person name="Bills G."/>
            <person name="Bluhm B."/>
            <person name="Cannon C."/>
            <person name="Castanera R."/>
            <person name="Culley D."/>
            <person name="Daum C."/>
            <person name="Ezra D."/>
            <person name="Gonzalez J."/>
            <person name="Henrissat B."/>
            <person name="Kuo A."/>
            <person name="Liang C."/>
            <person name="Lipzen A."/>
            <person name="Lutzoni F."/>
            <person name="Magnuson J."/>
            <person name="Mondo S."/>
            <person name="Nolan M."/>
            <person name="Ohm R."/>
            <person name="Pangilinan J."/>
            <person name="Park H.-J."/>
            <person name="Ramirez L."/>
            <person name="Alfaro M."/>
            <person name="Sun H."/>
            <person name="Tritt A."/>
            <person name="Yoshinaga Y."/>
            <person name="Zwiers L.-H."/>
            <person name="Turgeon B."/>
            <person name="Goodwin S."/>
            <person name="Spatafora J."/>
            <person name="Crous P."/>
            <person name="Grigoriev I."/>
        </authorList>
    </citation>
    <scope>NUCLEOTIDE SEQUENCE</scope>
    <source>
        <strain evidence="2">CBS 101060</strain>
    </source>
</reference>
<organism evidence="2 3">
    <name type="scientific">Patellaria atrata CBS 101060</name>
    <dbReference type="NCBI Taxonomy" id="1346257"/>
    <lineage>
        <taxon>Eukaryota</taxon>
        <taxon>Fungi</taxon>
        <taxon>Dikarya</taxon>
        <taxon>Ascomycota</taxon>
        <taxon>Pezizomycotina</taxon>
        <taxon>Dothideomycetes</taxon>
        <taxon>Dothideomycetes incertae sedis</taxon>
        <taxon>Patellariales</taxon>
        <taxon>Patellariaceae</taxon>
        <taxon>Patellaria</taxon>
    </lineage>
</organism>
<gene>
    <name evidence="2" type="ORF">M501DRAFT_992476</name>
</gene>
<evidence type="ECO:0000256" key="1">
    <source>
        <dbReference type="SAM" id="MobiDB-lite"/>
    </source>
</evidence>
<dbReference type="EMBL" id="MU006096">
    <property type="protein sequence ID" value="KAF2838496.1"/>
    <property type="molecule type" value="Genomic_DNA"/>
</dbReference>
<accession>A0A9P4VMD3</accession>
<dbReference type="Proteomes" id="UP000799429">
    <property type="component" value="Unassembled WGS sequence"/>
</dbReference>
<feature type="compositionally biased region" description="Polar residues" evidence="1">
    <location>
        <begin position="137"/>
        <end position="168"/>
    </location>
</feature>
<feature type="region of interest" description="Disordered" evidence="1">
    <location>
        <begin position="1"/>
        <end position="190"/>
    </location>
</feature>